<organism evidence="1 2">
    <name type="scientific">Phocoena sinus</name>
    <name type="common">Vaquita</name>
    <dbReference type="NCBI Taxonomy" id="42100"/>
    <lineage>
        <taxon>Eukaryota</taxon>
        <taxon>Metazoa</taxon>
        <taxon>Chordata</taxon>
        <taxon>Craniata</taxon>
        <taxon>Vertebrata</taxon>
        <taxon>Euteleostomi</taxon>
        <taxon>Mammalia</taxon>
        <taxon>Eutheria</taxon>
        <taxon>Laurasiatheria</taxon>
        <taxon>Artiodactyla</taxon>
        <taxon>Whippomorpha</taxon>
        <taxon>Cetacea</taxon>
        <taxon>Odontoceti</taxon>
        <taxon>Phocoenidae</taxon>
        <taxon>Phocoena</taxon>
    </lineage>
</organism>
<keyword evidence="2" id="KW-1185">Reference proteome</keyword>
<evidence type="ECO:0000313" key="1">
    <source>
        <dbReference type="Ensembl" id="ENSPSNP00000028509.1"/>
    </source>
</evidence>
<evidence type="ECO:0000313" key="2">
    <source>
        <dbReference type="Proteomes" id="UP000694554"/>
    </source>
</evidence>
<accession>A0A8C9CXV6</accession>
<protein>
    <submittedName>
        <fullName evidence="1">Uncharacterized protein</fullName>
    </submittedName>
</protein>
<proteinExistence type="predicted"/>
<reference evidence="1" key="3">
    <citation type="submission" date="2025-09" db="UniProtKB">
        <authorList>
            <consortium name="Ensembl"/>
        </authorList>
    </citation>
    <scope>IDENTIFICATION</scope>
</reference>
<reference evidence="1" key="2">
    <citation type="submission" date="2025-08" db="UniProtKB">
        <authorList>
            <consortium name="Ensembl"/>
        </authorList>
    </citation>
    <scope>IDENTIFICATION</scope>
</reference>
<dbReference type="Ensembl" id="ENSPSNT00000032006.1">
    <property type="protein sequence ID" value="ENSPSNP00000028509.1"/>
    <property type="gene ID" value="ENSPSNG00000020667.1"/>
</dbReference>
<dbReference type="Proteomes" id="UP000694554">
    <property type="component" value="Chromosome 19"/>
</dbReference>
<dbReference type="AlphaFoldDB" id="A0A8C9CXV6"/>
<sequence length="28" mass="2962">MGLKLTCLKVWLEESGSGPEDGEADPEA</sequence>
<dbReference type="GeneTree" id="ENSGT01000000221970"/>
<name>A0A8C9CXV6_PHOSS</name>
<reference evidence="1" key="1">
    <citation type="submission" date="2019-08" db="EMBL/GenBank/DDBJ databases">
        <title>Phocoena sinus (Vaquita) genome, mPhoSin1, primary haplotype.</title>
        <authorList>
            <person name="Morin P."/>
            <person name="Mountcastle J."/>
            <person name="Fungtammasan C."/>
            <person name="Rhie A."/>
            <person name="Rojas-Bracho L."/>
            <person name="Smith C.R."/>
            <person name="Taylor B.L."/>
            <person name="Gulland F.M.D."/>
            <person name="Musser W."/>
            <person name="Houck M."/>
            <person name="Haase B."/>
            <person name="Paez S."/>
            <person name="Howe K."/>
            <person name="Torrance J."/>
            <person name="Formenti G."/>
            <person name="Phillippy A."/>
            <person name="Ryder O."/>
            <person name="Jarvis E.D."/>
            <person name="Fedrigo O."/>
        </authorList>
    </citation>
    <scope>NUCLEOTIDE SEQUENCE [LARGE SCALE GENOMIC DNA]</scope>
</reference>